<keyword evidence="2" id="KW-1003">Cell membrane</keyword>
<protein>
    <submittedName>
        <fullName evidence="7">Sugar ABC transporter permease</fullName>
    </submittedName>
</protein>
<reference evidence="7" key="1">
    <citation type="journal article" date="2017" name="Appl. Environ. Microbiol.">
        <title>Biosynthesis of 2' -chloropentostatin and 2' -amino-2' -deoxyadenosine highlights a single gene cluster performing two independent pathways in Actinomadura sp. ATCC 39365.</title>
        <authorList>
            <person name="Gao Y."/>
            <person name="Xu G."/>
            <person name="Wu P."/>
            <person name="Liu J."/>
            <person name="Cai Y.S."/>
            <person name="Deng Z."/>
            <person name="Chen W."/>
        </authorList>
    </citation>
    <scope>NUCLEOTIDE SEQUENCE</scope>
    <source>
        <strain evidence="7">ATCC 39365</strain>
    </source>
</reference>
<comment type="subcellular location">
    <subcellularLocation>
        <location evidence="1">Cell membrane</location>
        <topology evidence="1">Multi-pass membrane protein</topology>
    </subcellularLocation>
</comment>
<evidence type="ECO:0000256" key="6">
    <source>
        <dbReference type="SAM" id="Phobius"/>
    </source>
</evidence>
<evidence type="ECO:0000256" key="4">
    <source>
        <dbReference type="ARBA" id="ARBA00022989"/>
    </source>
</evidence>
<dbReference type="GO" id="GO:0022857">
    <property type="term" value="F:transmembrane transporter activity"/>
    <property type="evidence" value="ECO:0007669"/>
    <property type="project" value="InterPro"/>
</dbReference>
<dbReference type="PANTHER" id="PTHR47089">
    <property type="entry name" value="ABC TRANSPORTER, PERMEASE PROTEIN"/>
    <property type="match status" value="1"/>
</dbReference>
<feature type="transmembrane region" description="Helical" evidence="6">
    <location>
        <begin position="319"/>
        <end position="339"/>
    </location>
</feature>
<feature type="transmembrane region" description="Helical" evidence="6">
    <location>
        <begin position="241"/>
        <end position="262"/>
    </location>
</feature>
<evidence type="ECO:0000256" key="2">
    <source>
        <dbReference type="ARBA" id="ARBA00022475"/>
    </source>
</evidence>
<organism evidence="7">
    <name type="scientific">Actinomadura sp. ATCC 39365</name>
    <dbReference type="NCBI Taxonomy" id="1676613"/>
    <lineage>
        <taxon>Bacteria</taxon>
        <taxon>Bacillati</taxon>
        <taxon>Actinomycetota</taxon>
        <taxon>Actinomycetes</taxon>
        <taxon>Streptosporangiales</taxon>
        <taxon>Thermomonosporaceae</taxon>
        <taxon>Actinomadura</taxon>
    </lineage>
</organism>
<dbReference type="InterPro" id="IPR001851">
    <property type="entry name" value="ABC_transp_permease"/>
</dbReference>
<evidence type="ECO:0000256" key="5">
    <source>
        <dbReference type="ARBA" id="ARBA00023136"/>
    </source>
</evidence>
<evidence type="ECO:0000256" key="3">
    <source>
        <dbReference type="ARBA" id="ARBA00022692"/>
    </source>
</evidence>
<keyword evidence="5 6" id="KW-0472">Membrane</keyword>
<feature type="transmembrane region" description="Helical" evidence="6">
    <location>
        <begin position="57"/>
        <end position="78"/>
    </location>
</feature>
<dbReference type="AlphaFoldDB" id="A0A1U8X109"/>
<feature type="transmembrane region" description="Helical" evidence="6">
    <location>
        <begin position="148"/>
        <end position="168"/>
    </location>
</feature>
<accession>A0A1U8X109</accession>
<dbReference type="GO" id="GO:0005886">
    <property type="term" value="C:plasma membrane"/>
    <property type="evidence" value="ECO:0007669"/>
    <property type="project" value="UniProtKB-SubCell"/>
</dbReference>
<dbReference type="EMBL" id="KP025768">
    <property type="protein sequence ID" value="AKQ99296.1"/>
    <property type="molecule type" value="Genomic_DNA"/>
</dbReference>
<feature type="transmembrane region" description="Helical" evidence="6">
    <location>
        <begin position="90"/>
        <end position="107"/>
    </location>
</feature>
<evidence type="ECO:0000256" key="1">
    <source>
        <dbReference type="ARBA" id="ARBA00004651"/>
    </source>
</evidence>
<dbReference type="Pfam" id="PF02653">
    <property type="entry name" value="BPD_transp_2"/>
    <property type="match status" value="1"/>
</dbReference>
<feature type="transmembrane region" description="Helical" evidence="6">
    <location>
        <begin position="113"/>
        <end position="136"/>
    </location>
</feature>
<feature type="transmembrane region" description="Helical" evidence="6">
    <location>
        <begin position="194"/>
        <end position="212"/>
    </location>
</feature>
<sequence>MSRARAAGREALRVLAVPALALLIALTVATALLAAVGAAPGRTYLTMLEFGVRPDSLVSAVNRSAVYFFAALAVAVTFRMKLFNIGVEGQYHVAALFAAVAGSAVRLPGPLHLAFVCLVAVLAGALWAGIAAVLKVWRGVSEVLSTLLLNYVATAVVAYLLAEVFAAGSTSGSTQELPPSARLPQLTLPSGDQLGSATLGAVVLGVAVHVLLTRTRYGYELRAGGLNPVAARVQGIDPRRMILVTMLLSGGLAGLAGLPDLLGQTYRYGMDFPSGAGFTGIAVALLGRNTPAGIALAALLFGFLERSALILDIEGIPKEIVTIMQGVIVLSVVVAYEVARRMERRRAERLVREQASPALEPSV</sequence>
<name>A0A1U8X109_9ACTN</name>
<dbReference type="PANTHER" id="PTHR47089:SF1">
    <property type="entry name" value="GUANOSINE ABC TRANSPORTER PERMEASE PROTEIN NUPP"/>
    <property type="match status" value="1"/>
</dbReference>
<evidence type="ECO:0000313" key="7">
    <source>
        <dbReference type="EMBL" id="AKQ99296.1"/>
    </source>
</evidence>
<proteinExistence type="predicted"/>
<keyword evidence="4 6" id="KW-1133">Transmembrane helix</keyword>
<keyword evidence="3 6" id="KW-0812">Transmembrane</keyword>
<dbReference type="CDD" id="cd06580">
    <property type="entry name" value="TM_PBP1_transp_TpRbsC_like"/>
    <property type="match status" value="1"/>
</dbReference>